<sequence>NSIYTFTPNSDECAESIDIEIEIIPSTTPEFSIPSEICENELQELPTTSNNGIEGEWTPELNSSNSIYT</sequence>
<proteinExistence type="predicted"/>
<keyword evidence="4" id="KW-1185">Reference proteome</keyword>
<reference evidence="3" key="1">
    <citation type="submission" date="2020-03" db="EMBL/GenBank/DDBJ databases">
        <title>Psychroflexus Maritimus sp. nov., isolate from marine sediment.</title>
        <authorList>
            <person name="Zhong Y.-L."/>
        </authorList>
    </citation>
    <scope>NUCLEOTIDE SEQUENCE</scope>
    <source>
        <strain evidence="3">C1</strain>
    </source>
</reference>
<gene>
    <name evidence="3" type="ORF">G7034_02470</name>
</gene>
<dbReference type="Gene3D" id="2.60.40.1220">
    <property type="match status" value="1"/>
</dbReference>
<keyword evidence="1" id="KW-0732">Signal</keyword>
<evidence type="ECO:0000313" key="3">
    <source>
        <dbReference type="EMBL" id="NGZ89111.1"/>
    </source>
</evidence>
<dbReference type="AlphaFoldDB" id="A0A967ABN4"/>
<evidence type="ECO:0000256" key="2">
    <source>
        <dbReference type="SAM" id="MobiDB-lite"/>
    </source>
</evidence>
<feature type="compositionally biased region" description="Polar residues" evidence="2">
    <location>
        <begin position="60"/>
        <end position="69"/>
    </location>
</feature>
<dbReference type="Proteomes" id="UP000643701">
    <property type="component" value="Unassembled WGS sequence"/>
</dbReference>
<evidence type="ECO:0000256" key="1">
    <source>
        <dbReference type="ARBA" id="ARBA00022729"/>
    </source>
</evidence>
<name>A0A967ABN4_9FLAO</name>
<dbReference type="EMBL" id="JAANAS010000026">
    <property type="protein sequence ID" value="NGZ89111.1"/>
    <property type="molecule type" value="Genomic_DNA"/>
</dbReference>
<feature type="region of interest" description="Disordered" evidence="2">
    <location>
        <begin position="46"/>
        <end position="69"/>
    </location>
</feature>
<feature type="non-terminal residue" evidence="3">
    <location>
        <position position="69"/>
    </location>
</feature>
<evidence type="ECO:0000313" key="4">
    <source>
        <dbReference type="Proteomes" id="UP000643701"/>
    </source>
</evidence>
<comment type="caution">
    <text evidence="3">The sequence shown here is derived from an EMBL/GenBank/DDBJ whole genome shotgun (WGS) entry which is preliminary data.</text>
</comment>
<feature type="non-terminal residue" evidence="3">
    <location>
        <position position="1"/>
    </location>
</feature>
<organism evidence="3 4">
    <name type="scientific">Psychroflexus maritimus</name>
    <dbReference type="NCBI Taxonomy" id="2714865"/>
    <lineage>
        <taxon>Bacteria</taxon>
        <taxon>Pseudomonadati</taxon>
        <taxon>Bacteroidota</taxon>
        <taxon>Flavobacteriia</taxon>
        <taxon>Flavobacteriales</taxon>
        <taxon>Flavobacteriaceae</taxon>
        <taxon>Psychroflexus</taxon>
    </lineage>
</organism>
<dbReference type="InterPro" id="IPR014755">
    <property type="entry name" value="Cu-Rt/internalin_Ig-like"/>
</dbReference>
<accession>A0A967ABN4</accession>
<protein>
    <submittedName>
        <fullName evidence="3">Uncharacterized protein</fullName>
    </submittedName>
</protein>